<keyword evidence="2" id="KW-1185">Reference proteome</keyword>
<dbReference type="AlphaFoldDB" id="A0A0A0LDL5"/>
<gene>
    <name evidence="1" type="ORF">Csa_3G585920</name>
</gene>
<reference evidence="1 2" key="1">
    <citation type="journal article" date="2009" name="Nat. Genet.">
        <title>The genome of the cucumber, Cucumis sativus L.</title>
        <authorList>
            <person name="Huang S."/>
            <person name="Li R."/>
            <person name="Zhang Z."/>
            <person name="Li L."/>
            <person name="Gu X."/>
            <person name="Fan W."/>
            <person name="Lucas W.J."/>
            <person name="Wang X."/>
            <person name="Xie B."/>
            <person name="Ni P."/>
            <person name="Ren Y."/>
            <person name="Zhu H."/>
            <person name="Li J."/>
            <person name="Lin K."/>
            <person name="Jin W."/>
            <person name="Fei Z."/>
            <person name="Li G."/>
            <person name="Staub J."/>
            <person name="Kilian A."/>
            <person name="van der Vossen E.A."/>
            <person name="Wu Y."/>
            <person name="Guo J."/>
            <person name="He J."/>
            <person name="Jia Z."/>
            <person name="Ren Y."/>
            <person name="Tian G."/>
            <person name="Lu Y."/>
            <person name="Ruan J."/>
            <person name="Qian W."/>
            <person name="Wang M."/>
            <person name="Huang Q."/>
            <person name="Li B."/>
            <person name="Xuan Z."/>
            <person name="Cao J."/>
            <person name="Asan"/>
            <person name="Wu Z."/>
            <person name="Zhang J."/>
            <person name="Cai Q."/>
            <person name="Bai Y."/>
            <person name="Zhao B."/>
            <person name="Han Y."/>
            <person name="Li Y."/>
            <person name="Li X."/>
            <person name="Wang S."/>
            <person name="Shi Q."/>
            <person name="Liu S."/>
            <person name="Cho W.K."/>
            <person name="Kim J.Y."/>
            <person name="Xu Y."/>
            <person name="Heller-Uszynska K."/>
            <person name="Miao H."/>
            <person name="Cheng Z."/>
            <person name="Zhang S."/>
            <person name="Wu J."/>
            <person name="Yang Y."/>
            <person name="Kang H."/>
            <person name="Li M."/>
            <person name="Liang H."/>
            <person name="Ren X."/>
            <person name="Shi Z."/>
            <person name="Wen M."/>
            <person name="Jian M."/>
            <person name="Yang H."/>
            <person name="Zhang G."/>
            <person name="Yang Z."/>
            <person name="Chen R."/>
            <person name="Liu S."/>
            <person name="Li J."/>
            <person name="Ma L."/>
            <person name="Liu H."/>
            <person name="Zhou Y."/>
            <person name="Zhao J."/>
            <person name="Fang X."/>
            <person name="Li G."/>
            <person name="Fang L."/>
            <person name="Li Y."/>
            <person name="Liu D."/>
            <person name="Zheng H."/>
            <person name="Zhang Y."/>
            <person name="Qin N."/>
            <person name="Li Z."/>
            <person name="Yang G."/>
            <person name="Yang S."/>
            <person name="Bolund L."/>
            <person name="Kristiansen K."/>
            <person name="Zheng H."/>
            <person name="Li S."/>
            <person name="Zhang X."/>
            <person name="Yang H."/>
            <person name="Wang J."/>
            <person name="Sun R."/>
            <person name="Zhang B."/>
            <person name="Jiang S."/>
            <person name="Wang J."/>
            <person name="Du Y."/>
            <person name="Li S."/>
        </authorList>
    </citation>
    <scope>NUCLEOTIDE SEQUENCE [LARGE SCALE GENOMIC DNA]</scope>
    <source>
        <strain evidence="2">cv. 9930</strain>
    </source>
</reference>
<evidence type="ECO:0000313" key="2">
    <source>
        <dbReference type="Proteomes" id="UP000029981"/>
    </source>
</evidence>
<name>A0A0A0LDL5_CUCSA</name>
<reference evidence="1 2" key="3">
    <citation type="journal article" date="2010" name="BMC Genomics">
        <title>Transcriptome sequencing and comparative analysis of cucumber flowers with different sex types.</title>
        <authorList>
            <person name="Guo S."/>
            <person name="Zheng Y."/>
            <person name="Joung J.G."/>
            <person name="Liu S."/>
            <person name="Zhang Z."/>
            <person name="Crasta O.R."/>
            <person name="Sobral B.W."/>
            <person name="Xu Y."/>
            <person name="Huang S."/>
            <person name="Fei Z."/>
        </authorList>
    </citation>
    <scope>NUCLEOTIDE SEQUENCE [LARGE SCALE GENOMIC DNA]</scope>
    <source>
        <strain evidence="2">cv. 9930</strain>
    </source>
</reference>
<dbReference type="Gramene" id="KGN58181">
    <property type="protein sequence ID" value="KGN58181"/>
    <property type="gene ID" value="Csa_3G585920"/>
</dbReference>
<evidence type="ECO:0000313" key="1">
    <source>
        <dbReference type="EMBL" id="KGN58181.1"/>
    </source>
</evidence>
<dbReference type="EMBL" id="CM002924">
    <property type="protein sequence ID" value="KGN58181.1"/>
    <property type="molecule type" value="Genomic_DNA"/>
</dbReference>
<accession>A0A0A0LDL5</accession>
<organism evidence="1 2">
    <name type="scientific">Cucumis sativus</name>
    <name type="common">Cucumber</name>
    <dbReference type="NCBI Taxonomy" id="3659"/>
    <lineage>
        <taxon>Eukaryota</taxon>
        <taxon>Viridiplantae</taxon>
        <taxon>Streptophyta</taxon>
        <taxon>Embryophyta</taxon>
        <taxon>Tracheophyta</taxon>
        <taxon>Spermatophyta</taxon>
        <taxon>Magnoliopsida</taxon>
        <taxon>eudicotyledons</taxon>
        <taxon>Gunneridae</taxon>
        <taxon>Pentapetalae</taxon>
        <taxon>rosids</taxon>
        <taxon>fabids</taxon>
        <taxon>Cucurbitales</taxon>
        <taxon>Cucurbitaceae</taxon>
        <taxon>Benincaseae</taxon>
        <taxon>Cucumis</taxon>
    </lineage>
</organism>
<sequence>MILRRLKAHASGEATWGLLAYVSVKASTFSQVLACLCHQPLQRRAPKLDGNMIEGFTGLSWSPNDKRLVKPDSKN</sequence>
<proteinExistence type="predicted"/>
<reference evidence="1 2" key="4">
    <citation type="journal article" date="2011" name="BMC Genomics">
        <title>RNA-Seq improves annotation of protein-coding genes in the cucumber genome.</title>
        <authorList>
            <person name="Li Z."/>
            <person name="Zhang Z."/>
            <person name="Yan P."/>
            <person name="Huang S."/>
            <person name="Fei Z."/>
            <person name="Lin K."/>
        </authorList>
    </citation>
    <scope>NUCLEOTIDE SEQUENCE [LARGE SCALE GENOMIC DNA]</scope>
    <source>
        <strain evidence="2">cv. 9930</strain>
    </source>
</reference>
<reference evidence="1 2" key="2">
    <citation type="journal article" date="2009" name="PLoS ONE">
        <title>An integrated genetic and cytogenetic map of the cucumber genome.</title>
        <authorList>
            <person name="Ren Y."/>
            <person name="Zhang Z."/>
            <person name="Liu J."/>
            <person name="Staub J.E."/>
            <person name="Han Y."/>
            <person name="Cheng Z."/>
            <person name="Li X."/>
            <person name="Lu J."/>
            <person name="Miao H."/>
            <person name="Kang H."/>
            <person name="Xie B."/>
            <person name="Gu X."/>
            <person name="Wang X."/>
            <person name="Du Y."/>
            <person name="Jin W."/>
            <person name="Huang S."/>
        </authorList>
    </citation>
    <scope>NUCLEOTIDE SEQUENCE [LARGE SCALE GENOMIC DNA]</scope>
    <source>
        <strain evidence="2">cv. 9930</strain>
    </source>
</reference>
<dbReference type="Proteomes" id="UP000029981">
    <property type="component" value="Chromosome 3"/>
</dbReference>
<protein>
    <submittedName>
        <fullName evidence="1">Uncharacterized protein</fullName>
    </submittedName>
</protein>